<keyword evidence="5" id="KW-1185">Reference proteome</keyword>
<name>A0A2P7QNN7_9SPHN</name>
<sequence length="153" mass="16991">MRRLLDLLYRLQRTLWRIIRPHTRGLKAMLFDEAGALLLIRNSYGRSDLWVLPGGGIRPFEAPLAAARREVREEVGCAAEGLVLRSTHANGSEGKRDTVFLFAGRASGALVPDGFEVAEAGFFPLDALPAMLSPATRRRIDEHLGRRAADGRW</sequence>
<reference evidence="4 5" key="1">
    <citation type="submission" date="2018-03" db="EMBL/GenBank/DDBJ databases">
        <title>The draft genome of Sphingosinicella sp. GL-C-18.</title>
        <authorList>
            <person name="Liu L."/>
            <person name="Li L."/>
            <person name="Liang L."/>
            <person name="Zhang X."/>
            <person name="Wang T."/>
        </authorList>
    </citation>
    <scope>NUCLEOTIDE SEQUENCE [LARGE SCALE GENOMIC DNA]</scope>
    <source>
        <strain evidence="4 5">GL-C-18</strain>
    </source>
</reference>
<comment type="caution">
    <text evidence="4">The sequence shown here is derived from an EMBL/GenBank/DDBJ whole genome shotgun (WGS) entry which is preliminary data.</text>
</comment>
<dbReference type="Pfam" id="PF00293">
    <property type="entry name" value="NUDIX"/>
    <property type="match status" value="1"/>
</dbReference>
<dbReference type="PROSITE" id="PS00893">
    <property type="entry name" value="NUDIX_BOX"/>
    <property type="match status" value="1"/>
</dbReference>
<dbReference type="Proteomes" id="UP000241167">
    <property type="component" value="Unassembled WGS sequence"/>
</dbReference>
<dbReference type="PROSITE" id="PS51462">
    <property type="entry name" value="NUDIX"/>
    <property type="match status" value="1"/>
</dbReference>
<dbReference type="RefSeq" id="WP_106513480.1">
    <property type="nucleotide sequence ID" value="NZ_PXYI01000004.1"/>
</dbReference>
<dbReference type="PANTHER" id="PTHR43046:SF16">
    <property type="entry name" value="ADP-RIBOSE PYROPHOSPHATASE YJHB-RELATED"/>
    <property type="match status" value="1"/>
</dbReference>
<evidence type="ECO:0000259" key="3">
    <source>
        <dbReference type="PROSITE" id="PS51462"/>
    </source>
</evidence>
<dbReference type="AlphaFoldDB" id="A0A2P7QNN7"/>
<comment type="cofactor">
    <cofactor evidence="1">
        <name>Mg(2+)</name>
        <dbReference type="ChEBI" id="CHEBI:18420"/>
    </cofactor>
</comment>
<evidence type="ECO:0000313" key="4">
    <source>
        <dbReference type="EMBL" id="PSJ39582.1"/>
    </source>
</evidence>
<dbReference type="PANTHER" id="PTHR43046">
    <property type="entry name" value="GDP-MANNOSE MANNOSYL HYDROLASE"/>
    <property type="match status" value="1"/>
</dbReference>
<keyword evidence="2" id="KW-0378">Hydrolase</keyword>
<accession>A0A2P7QNN7</accession>
<evidence type="ECO:0000313" key="5">
    <source>
        <dbReference type="Proteomes" id="UP000241167"/>
    </source>
</evidence>
<dbReference type="Gene3D" id="3.90.79.10">
    <property type="entry name" value="Nucleoside Triphosphate Pyrophosphohydrolase"/>
    <property type="match status" value="1"/>
</dbReference>
<evidence type="ECO:0000256" key="2">
    <source>
        <dbReference type="ARBA" id="ARBA00022801"/>
    </source>
</evidence>
<proteinExistence type="predicted"/>
<dbReference type="InterPro" id="IPR015797">
    <property type="entry name" value="NUDIX_hydrolase-like_dom_sf"/>
</dbReference>
<dbReference type="GO" id="GO:0016787">
    <property type="term" value="F:hydrolase activity"/>
    <property type="evidence" value="ECO:0007669"/>
    <property type="project" value="UniProtKB-KW"/>
</dbReference>
<dbReference type="EMBL" id="PXYI01000004">
    <property type="protein sequence ID" value="PSJ39582.1"/>
    <property type="molecule type" value="Genomic_DNA"/>
</dbReference>
<feature type="domain" description="Nudix hydrolase" evidence="3">
    <location>
        <begin position="21"/>
        <end position="146"/>
    </location>
</feature>
<dbReference type="InterPro" id="IPR020084">
    <property type="entry name" value="NUDIX_hydrolase_CS"/>
</dbReference>
<dbReference type="InterPro" id="IPR000086">
    <property type="entry name" value="NUDIX_hydrolase_dom"/>
</dbReference>
<organism evidence="4 5">
    <name type="scientific">Allosphingosinicella deserti</name>
    <dbReference type="NCBI Taxonomy" id="2116704"/>
    <lineage>
        <taxon>Bacteria</taxon>
        <taxon>Pseudomonadati</taxon>
        <taxon>Pseudomonadota</taxon>
        <taxon>Alphaproteobacteria</taxon>
        <taxon>Sphingomonadales</taxon>
        <taxon>Sphingomonadaceae</taxon>
        <taxon>Allosphingosinicella</taxon>
    </lineage>
</organism>
<dbReference type="SUPFAM" id="SSF55811">
    <property type="entry name" value="Nudix"/>
    <property type="match status" value="1"/>
</dbReference>
<evidence type="ECO:0000256" key="1">
    <source>
        <dbReference type="ARBA" id="ARBA00001946"/>
    </source>
</evidence>
<dbReference type="OrthoDB" id="8480561at2"/>
<protein>
    <recommendedName>
        <fullName evidence="3">Nudix hydrolase domain-containing protein</fullName>
    </recommendedName>
</protein>
<gene>
    <name evidence="4" type="ORF">C7I55_13340</name>
</gene>